<keyword evidence="2 5" id="KW-0812">Transmembrane</keyword>
<feature type="transmembrane region" description="Helical" evidence="5">
    <location>
        <begin position="90"/>
        <end position="113"/>
    </location>
</feature>
<evidence type="ECO:0000313" key="7">
    <source>
        <dbReference type="Proteomes" id="UP001590951"/>
    </source>
</evidence>
<organism evidence="6 7">
    <name type="scientific">Lepraria finkii</name>
    <dbReference type="NCBI Taxonomy" id="1340010"/>
    <lineage>
        <taxon>Eukaryota</taxon>
        <taxon>Fungi</taxon>
        <taxon>Dikarya</taxon>
        <taxon>Ascomycota</taxon>
        <taxon>Pezizomycotina</taxon>
        <taxon>Lecanoromycetes</taxon>
        <taxon>OSLEUM clade</taxon>
        <taxon>Lecanoromycetidae</taxon>
        <taxon>Lecanorales</taxon>
        <taxon>Lecanorineae</taxon>
        <taxon>Stereocaulaceae</taxon>
        <taxon>Lepraria</taxon>
    </lineage>
</organism>
<dbReference type="EMBL" id="JBHFEH010000046">
    <property type="protein sequence ID" value="KAL2050488.1"/>
    <property type="molecule type" value="Genomic_DNA"/>
</dbReference>
<evidence type="ECO:0000256" key="2">
    <source>
        <dbReference type="ARBA" id="ARBA00022692"/>
    </source>
</evidence>
<protein>
    <recommendedName>
        <fullName evidence="5">Protein-S-isoprenylcysteine O-methyltransferase</fullName>
        <ecNumber evidence="5">2.1.1.100</ecNumber>
    </recommendedName>
</protein>
<dbReference type="Proteomes" id="UP001590951">
    <property type="component" value="Unassembled WGS sequence"/>
</dbReference>
<evidence type="ECO:0000313" key="6">
    <source>
        <dbReference type="EMBL" id="KAL2050488.1"/>
    </source>
</evidence>
<comment type="similarity">
    <text evidence="5">Belongs to the class VI-like SAM-binding methyltransferase superfamily. Isoprenylcysteine carboxyl methyltransferase family.</text>
</comment>
<keyword evidence="3 5" id="KW-1133">Transmembrane helix</keyword>
<keyword evidence="5" id="KW-0949">S-adenosyl-L-methionine</keyword>
<comment type="catalytic activity">
    <reaction evidence="5">
        <text>[protein]-C-terminal S-[(2E,6E)-farnesyl]-L-cysteine + S-adenosyl-L-methionine = [protein]-C-terminal S-[(2E,6E)-farnesyl]-L-cysteine methyl ester + S-adenosyl-L-homocysteine</text>
        <dbReference type="Rhea" id="RHEA:21672"/>
        <dbReference type="Rhea" id="RHEA-COMP:12125"/>
        <dbReference type="Rhea" id="RHEA-COMP:12126"/>
        <dbReference type="ChEBI" id="CHEBI:57856"/>
        <dbReference type="ChEBI" id="CHEBI:59789"/>
        <dbReference type="ChEBI" id="CHEBI:90510"/>
        <dbReference type="ChEBI" id="CHEBI:90511"/>
        <dbReference type="EC" id="2.1.1.100"/>
    </reaction>
</comment>
<dbReference type="EC" id="2.1.1.100" evidence="5"/>
<feature type="transmembrane region" description="Helical" evidence="5">
    <location>
        <begin position="43"/>
        <end position="70"/>
    </location>
</feature>
<evidence type="ECO:0000256" key="1">
    <source>
        <dbReference type="ARBA" id="ARBA00004141"/>
    </source>
</evidence>
<feature type="transmembrane region" description="Helical" evidence="5">
    <location>
        <begin position="181"/>
        <end position="198"/>
    </location>
</feature>
<name>A0ABR4AXV0_9LECA</name>
<keyword evidence="5" id="KW-0808">Transferase</keyword>
<keyword evidence="7" id="KW-1185">Reference proteome</keyword>
<keyword evidence="5" id="KW-0256">Endoplasmic reticulum</keyword>
<accession>A0ABR4AXV0</accession>
<sequence length="231" mass="25572">MTLQNVSYSTFVMVSTAIYALASRRPPPPKGSRAPVDLVMSNIIVGTVVSCGPFLALAPALGIAVLALSYPDLPPVQLCPHPENLNPTLLTFNPVSIVVLICTFSGGLLRYLAMAQLGSSFTWELAKPPGGLKRDGLFRHIQHPSYTGTFLATIAFLPFFWRFDGPLGCWVPPMVAHSRLMNSAHVLLIVYGMFWSLSKRIPNEEAMLKKEFGKEWEEYHRTTKRFLPGII</sequence>
<evidence type="ECO:0000256" key="3">
    <source>
        <dbReference type="ARBA" id="ARBA00022989"/>
    </source>
</evidence>
<dbReference type="InterPro" id="IPR007269">
    <property type="entry name" value="ICMT_MeTrfase"/>
</dbReference>
<keyword evidence="5" id="KW-0489">Methyltransferase</keyword>
<evidence type="ECO:0000256" key="4">
    <source>
        <dbReference type="ARBA" id="ARBA00023136"/>
    </source>
</evidence>
<dbReference type="PANTHER" id="PTHR12714:SF9">
    <property type="entry name" value="PROTEIN-S-ISOPRENYLCYSTEINE O-METHYLTRANSFERASE"/>
    <property type="match status" value="1"/>
</dbReference>
<comment type="caution">
    <text evidence="6">The sequence shown here is derived from an EMBL/GenBank/DDBJ whole genome shotgun (WGS) entry which is preliminary data.</text>
</comment>
<gene>
    <name evidence="6" type="ORF">ABVK25_009157</name>
</gene>
<reference evidence="6 7" key="1">
    <citation type="submission" date="2024-09" db="EMBL/GenBank/DDBJ databases">
        <title>Rethinking Asexuality: The Enigmatic Case of Functional Sexual Genes in Lepraria (Stereocaulaceae).</title>
        <authorList>
            <person name="Doellman M."/>
            <person name="Sun Y."/>
            <person name="Barcenas-Pena A."/>
            <person name="Lumbsch H.T."/>
            <person name="Grewe F."/>
        </authorList>
    </citation>
    <scope>NUCLEOTIDE SEQUENCE [LARGE SCALE GENOMIC DNA]</scope>
    <source>
        <strain evidence="6 7">Grewe 0041</strain>
    </source>
</reference>
<keyword evidence="4 5" id="KW-0472">Membrane</keyword>
<comment type="subcellular location">
    <subcellularLocation>
        <location evidence="5">Endoplasmic reticulum membrane</location>
        <topology evidence="5">Multi-pass membrane protein</topology>
    </subcellularLocation>
    <subcellularLocation>
        <location evidence="1">Membrane</location>
        <topology evidence="1">Multi-pass membrane protein</topology>
    </subcellularLocation>
</comment>
<dbReference type="PANTHER" id="PTHR12714">
    <property type="entry name" value="PROTEIN-S ISOPRENYLCYSTEINE O-METHYLTRANSFERASE"/>
    <property type="match status" value="1"/>
</dbReference>
<feature type="transmembrane region" description="Helical" evidence="5">
    <location>
        <begin position="143"/>
        <end position="161"/>
    </location>
</feature>
<proteinExistence type="inferred from homology"/>
<evidence type="ECO:0000256" key="5">
    <source>
        <dbReference type="RuleBase" id="RU362022"/>
    </source>
</evidence>
<dbReference type="Pfam" id="PF04140">
    <property type="entry name" value="ICMT"/>
    <property type="match status" value="1"/>
</dbReference>
<dbReference type="Gene3D" id="1.20.120.1630">
    <property type="match status" value="1"/>
</dbReference>